<dbReference type="InterPro" id="IPR036424">
    <property type="entry name" value="UPP_synth-like_sf"/>
</dbReference>
<gene>
    <name evidence="3" type="ORF">Salat_1964700</name>
</gene>
<dbReference type="GO" id="GO:0016094">
    <property type="term" value="P:polyprenol biosynthetic process"/>
    <property type="evidence" value="ECO:0007669"/>
    <property type="project" value="TreeGrafter"/>
</dbReference>
<keyword evidence="1 2" id="KW-0808">Transferase</keyword>
<evidence type="ECO:0000313" key="4">
    <source>
        <dbReference type="Proteomes" id="UP001293254"/>
    </source>
</evidence>
<protein>
    <recommendedName>
        <fullName evidence="2">Alkyl transferase</fullName>
        <ecNumber evidence="2">2.5.1.-</ecNumber>
    </recommendedName>
</protein>
<evidence type="ECO:0000313" key="3">
    <source>
        <dbReference type="EMBL" id="KAK4423818.1"/>
    </source>
</evidence>
<dbReference type="InterPro" id="IPR001441">
    <property type="entry name" value="UPP_synth-like"/>
</dbReference>
<dbReference type="PANTHER" id="PTHR10291:SF18">
    <property type="entry name" value="DEHYDRODOLICHYL DIPHOSPHATE SYNTHASE CPT3"/>
    <property type="match status" value="1"/>
</dbReference>
<reference evidence="3" key="1">
    <citation type="submission" date="2020-06" db="EMBL/GenBank/DDBJ databases">
        <authorList>
            <person name="Li T."/>
            <person name="Hu X."/>
            <person name="Zhang T."/>
            <person name="Song X."/>
            <person name="Zhang H."/>
            <person name="Dai N."/>
            <person name="Sheng W."/>
            <person name="Hou X."/>
            <person name="Wei L."/>
        </authorList>
    </citation>
    <scope>NUCLEOTIDE SEQUENCE</scope>
    <source>
        <strain evidence="3">3651</strain>
        <tissue evidence="3">Leaf</tissue>
    </source>
</reference>
<dbReference type="Proteomes" id="UP001293254">
    <property type="component" value="Unassembled WGS sequence"/>
</dbReference>
<dbReference type="Gene3D" id="3.40.1180.10">
    <property type="entry name" value="Decaprenyl diphosphate synthase-like"/>
    <property type="match status" value="1"/>
</dbReference>
<evidence type="ECO:0000256" key="2">
    <source>
        <dbReference type="RuleBase" id="RU363018"/>
    </source>
</evidence>
<dbReference type="AlphaFoldDB" id="A0AAE1Y530"/>
<dbReference type="GO" id="GO:0005783">
    <property type="term" value="C:endoplasmic reticulum"/>
    <property type="evidence" value="ECO:0007669"/>
    <property type="project" value="TreeGrafter"/>
</dbReference>
<evidence type="ECO:0000256" key="1">
    <source>
        <dbReference type="ARBA" id="ARBA00022679"/>
    </source>
</evidence>
<dbReference type="Pfam" id="PF01255">
    <property type="entry name" value="Prenyltransf"/>
    <property type="match status" value="1"/>
</dbReference>
<reference evidence="3" key="2">
    <citation type="journal article" date="2024" name="Plant">
        <title>Genomic evolution and insights into agronomic trait innovations of Sesamum species.</title>
        <authorList>
            <person name="Miao H."/>
            <person name="Wang L."/>
            <person name="Qu L."/>
            <person name="Liu H."/>
            <person name="Sun Y."/>
            <person name="Le M."/>
            <person name="Wang Q."/>
            <person name="Wei S."/>
            <person name="Zheng Y."/>
            <person name="Lin W."/>
            <person name="Duan Y."/>
            <person name="Cao H."/>
            <person name="Xiong S."/>
            <person name="Wang X."/>
            <person name="Wei L."/>
            <person name="Li C."/>
            <person name="Ma Q."/>
            <person name="Ju M."/>
            <person name="Zhao R."/>
            <person name="Li G."/>
            <person name="Mu C."/>
            <person name="Tian Q."/>
            <person name="Mei H."/>
            <person name="Zhang T."/>
            <person name="Gao T."/>
            <person name="Zhang H."/>
        </authorList>
    </citation>
    <scope>NUCLEOTIDE SEQUENCE</scope>
    <source>
        <strain evidence="3">3651</strain>
    </source>
</reference>
<dbReference type="EC" id="2.5.1.-" evidence="2"/>
<dbReference type="PANTHER" id="PTHR10291">
    <property type="entry name" value="DEHYDRODOLICHYL DIPHOSPHATE SYNTHASE FAMILY MEMBER"/>
    <property type="match status" value="1"/>
</dbReference>
<dbReference type="NCBIfam" id="TIGR00055">
    <property type="entry name" value="uppS"/>
    <property type="match status" value="1"/>
</dbReference>
<sequence length="145" mass="16508">MDGNRRYAKKQNLEGGAGHRFGFLALMNMLKYCYELGVKVRYHLCFKASENFKRRPEEVQTTMQLIQEKIEGLIEKESIVNCYGVRIHFCGNFKLLSEPVKLAAEKAMKATACNSKAVLSICIAYTSTDEIVHAVETHAKKNRMN</sequence>
<organism evidence="3 4">
    <name type="scientific">Sesamum alatum</name>
    <dbReference type="NCBI Taxonomy" id="300844"/>
    <lineage>
        <taxon>Eukaryota</taxon>
        <taxon>Viridiplantae</taxon>
        <taxon>Streptophyta</taxon>
        <taxon>Embryophyta</taxon>
        <taxon>Tracheophyta</taxon>
        <taxon>Spermatophyta</taxon>
        <taxon>Magnoliopsida</taxon>
        <taxon>eudicotyledons</taxon>
        <taxon>Gunneridae</taxon>
        <taxon>Pentapetalae</taxon>
        <taxon>asterids</taxon>
        <taxon>lamiids</taxon>
        <taxon>Lamiales</taxon>
        <taxon>Pedaliaceae</taxon>
        <taxon>Sesamum</taxon>
    </lineage>
</organism>
<dbReference type="SUPFAM" id="SSF64005">
    <property type="entry name" value="Undecaprenyl diphosphate synthase"/>
    <property type="match status" value="1"/>
</dbReference>
<comment type="similarity">
    <text evidence="2">Belongs to the UPP synthase family.</text>
</comment>
<comment type="caution">
    <text evidence="3">The sequence shown here is derived from an EMBL/GenBank/DDBJ whole genome shotgun (WGS) entry which is preliminary data.</text>
</comment>
<accession>A0AAE1Y530</accession>
<dbReference type="GO" id="GO:0045547">
    <property type="term" value="F:ditrans,polycis-polyprenyl diphosphate synthase [(2E,6E)-farnesyl diphosphate specific] activity"/>
    <property type="evidence" value="ECO:0007669"/>
    <property type="project" value="TreeGrafter"/>
</dbReference>
<proteinExistence type="inferred from homology"/>
<name>A0AAE1Y530_9LAMI</name>
<keyword evidence="4" id="KW-1185">Reference proteome</keyword>
<dbReference type="EMBL" id="JACGWO010000007">
    <property type="protein sequence ID" value="KAK4423818.1"/>
    <property type="molecule type" value="Genomic_DNA"/>
</dbReference>